<reference evidence="6 7" key="1">
    <citation type="submission" date="2019-02" db="EMBL/GenBank/DDBJ databases">
        <title>Opniocepnalus argus genome.</title>
        <authorList>
            <person name="Zhou C."/>
            <person name="Xiao S."/>
        </authorList>
    </citation>
    <scope>NUCLEOTIDE SEQUENCE [LARGE SCALE GENOMIC DNA]</scope>
    <source>
        <strain evidence="6">OARG1902GOOAL</strain>
        <tissue evidence="6">Muscle</tissue>
    </source>
</reference>
<organism evidence="6 7">
    <name type="scientific">Channa argus</name>
    <name type="common">Northern snakehead</name>
    <name type="synonym">Ophicephalus argus</name>
    <dbReference type="NCBI Taxonomy" id="215402"/>
    <lineage>
        <taxon>Eukaryota</taxon>
        <taxon>Metazoa</taxon>
        <taxon>Chordata</taxon>
        <taxon>Craniata</taxon>
        <taxon>Vertebrata</taxon>
        <taxon>Euteleostomi</taxon>
        <taxon>Actinopterygii</taxon>
        <taxon>Neopterygii</taxon>
        <taxon>Teleostei</taxon>
        <taxon>Neoteleostei</taxon>
        <taxon>Acanthomorphata</taxon>
        <taxon>Anabantaria</taxon>
        <taxon>Anabantiformes</taxon>
        <taxon>Channoidei</taxon>
        <taxon>Channidae</taxon>
        <taxon>Channa</taxon>
    </lineage>
</organism>
<evidence type="ECO:0000256" key="2">
    <source>
        <dbReference type="ARBA" id="ARBA00023136"/>
    </source>
</evidence>
<keyword evidence="2" id="KW-0472">Membrane</keyword>
<dbReference type="AlphaFoldDB" id="A0A6G1Q6Y7"/>
<dbReference type="InterPro" id="IPR036179">
    <property type="entry name" value="Ig-like_dom_sf"/>
</dbReference>
<evidence type="ECO:0000313" key="7">
    <source>
        <dbReference type="Proteomes" id="UP000503349"/>
    </source>
</evidence>
<accession>A0A6G1Q6Y7</accession>
<dbReference type="Pfam" id="PF07686">
    <property type="entry name" value="V-set"/>
    <property type="match status" value="1"/>
</dbReference>
<evidence type="ECO:0000256" key="3">
    <source>
        <dbReference type="ARBA" id="ARBA00023319"/>
    </source>
</evidence>
<feature type="signal peptide" evidence="4">
    <location>
        <begin position="1"/>
        <end position="22"/>
    </location>
</feature>
<dbReference type="InterPro" id="IPR013106">
    <property type="entry name" value="Ig_V-set"/>
</dbReference>
<keyword evidence="3" id="KW-0393">Immunoglobulin domain</keyword>
<dbReference type="PANTHER" id="PTHR24100">
    <property type="entry name" value="BUTYROPHILIN"/>
    <property type="match status" value="1"/>
</dbReference>
<sequence length="167" mass="18369">MSASKLILSVCLLACFLKRSLSKDQQQITVKTGDNVTLQCLDPRGGDIKLLQWRRQDLKDEGYVYYYKGRPRIKDYQHSSFQDRVELVDPEMKNGNVSVTLKNVIINDTGTYECYVASGDRTELISNITLTVRVSGDAGGDKDGNVGLKVGLSVVALIVGVGVLLVL</sequence>
<evidence type="ECO:0000313" key="6">
    <source>
        <dbReference type="EMBL" id="KAF3698315.1"/>
    </source>
</evidence>
<dbReference type="GO" id="GO:0050852">
    <property type="term" value="P:T cell receptor signaling pathway"/>
    <property type="evidence" value="ECO:0007669"/>
    <property type="project" value="TreeGrafter"/>
</dbReference>
<feature type="domain" description="Ig-like" evidence="5">
    <location>
        <begin position="19"/>
        <end position="131"/>
    </location>
</feature>
<reference evidence="7" key="2">
    <citation type="submission" date="2019-02" db="EMBL/GenBank/DDBJ databases">
        <title>Opniocepnalus argus Var Kimnra genome.</title>
        <authorList>
            <person name="Zhou C."/>
            <person name="Xiao S."/>
        </authorList>
    </citation>
    <scope>NUCLEOTIDE SEQUENCE [LARGE SCALE GENOMIC DNA]</scope>
</reference>
<feature type="chain" id="PRO_5026206034" evidence="4">
    <location>
        <begin position="23"/>
        <end position="167"/>
    </location>
</feature>
<evidence type="ECO:0000256" key="1">
    <source>
        <dbReference type="ARBA" id="ARBA00004370"/>
    </source>
</evidence>
<dbReference type="InterPro" id="IPR013783">
    <property type="entry name" value="Ig-like_fold"/>
</dbReference>
<keyword evidence="7" id="KW-1185">Reference proteome</keyword>
<gene>
    <name evidence="6" type="ORF">EXN66_Car013996</name>
</gene>
<dbReference type="Proteomes" id="UP000503349">
    <property type="component" value="Chromosome 13"/>
</dbReference>
<evidence type="ECO:0000259" key="5">
    <source>
        <dbReference type="PROSITE" id="PS50835"/>
    </source>
</evidence>
<dbReference type="EMBL" id="CM015724">
    <property type="protein sequence ID" value="KAF3698315.1"/>
    <property type="molecule type" value="Genomic_DNA"/>
</dbReference>
<comment type="subcellular location">
    <subcellularLocation>
        <location evidence="1">Membrane</location>
    </subcellularLocation>
</comment>
<dbReference type="GO" id="GO:0001817">
    <property type="term" value="P:regulation of cytokine production"/>
    <property type="evidence" value="ECO:0007669"/>
    <property type="project" value="TreeGrafter"/>
</dbReference>
<evidence type="ECO:0000256" key="4">
    <source>
        <dbReference type="SAM" id="SignalP"/>
    </source>
</evidence>
<dbReference type="SUPFAM" id="SSF48726">
    <property type="entry name" value="Immunoglobulin"/>
    <property type="match status" value="1"/>
</dbReference>
<keyword evidence="4" id="KW-0732">Signal</keyword>
<proteinExistence type="predicted"/>
<protein>
    <submittedName>
        <fullName evidence="6">V-set domain-containing T-cell activation inhibitor 1</fullName>
    </submittedName>
</protein>
<dbReference type="InterPro" id="IPR050504">
    <property type="entry name" value="IgSF_BTN/MOG"/>
</dbReference>
<dbReference type="PROSITE" id="PS50835">
    <property type="entry name" value="IG_LIKE"/>
    <property type="match status" value="1"/>
</dbReference>
<dbReference type="SMART" id="SM00409">
    <property type="entry name" value="IG"/>
    <property type="match status" value="1"/>
</dbReference>
<dbReference type="GO" id="GO:0005102">
    <property type="term" value="F:signaling receptor binding"/>
    <property type="evidence" value="ECO:0007669"/>
    <property type="project" value="TreeGrafter"/>
</dbReference>
<dbReference type="InterPro" id="IPR003599">
    <property type="entry name" value="Ig_sub"/>
</dbReference>
<dbReference type="InterPro" id="IPR007110">
    <property type="entry name" value="Ig-like_dom"/>
</dbReference>
<dbReference type="PANTHER" id="PTHR24100:SF151">
    <property type="entry name" value="ICOS LIGAND"/>
    <property type="match status" value="1"/>
</dbReference>
<name>A0A6G1Q6Y7_CHAAH</name>
<dbReference type="Gene3D" id="2.60.40.10">
    <property type="entry name" value="Immunoglobulins"/>
    <property type="match status" value="1"/>
</dbReference>
<dbReference type="GO" id="GO:0009897">
    <property type="term" value="C:external side of plasma membrane"/>
    <property type="evidence" value="ECO:0007669"/>
    <property type="project" value="TreeGrafter"/>
</dbReference>